<dbReference type="InterPro" id="IPR005950">
    <property type="entry name" value="ModA"/>
</dbReference>
<organism evidence="6 7">
    <name type="scientific">Methylophaga lonarensis MPL</name>
    <dbReference type="NCBI Taxonomy" id="1286106"/>
    <lineage>
        <taxon>Bacteria</taxon>
        <taxon>Pseudomonadati</taxon>
        <taxon>Pseudomonadota</taxon>
        <taxon>Gammaproteobacteria</taxon>
        <taxon>Thiotrichales</taxon>
        <taxon>Piscirickettsiaceae</taxon>
        <taxon>Methylophaga</taxon>
    </lineage>
</organism>
<dbReference type="eggNOG" id="COG0725">
    <property type="taxonomic scope" value="Bacteria"/>
</dbReference>
<dbReference type="PIRSF" id="PIRSF004846">
    <property type="entry name" value="ModA"/>
    <property type="match status" value="1"/>
</dbReference>
<dbReference type="PANTHER" id="PTHR30632">
    <property type="entry name" value="MOLYBDATE-BINDING PERIPLASMIC PROTEIN"/>
    <property type="match status" value="1"/>
</dbReference>
<evidence type="ECO:0000313" key="7">
    <source>
        <dbReference type="Proteomes" id="UP000012019"/>
    </source>
</evidence>
<dbReference type="AlphaFoldDB" id="M7PFS1"/>
<dbReference type="OrthoDB" id="9785015at2"/>
<gene>
    <name evidence="6" type="ORF">MPL1_08663</name>
</gene>
<evidence type="ECO:0000256" key="1">
    <source>
        <dbReference type="ARBA" id="ARBA00009175"/>
    </source>
</evidence>
<dbReference type="InterPro" id="IPR050682">
    <property type="entry name" value="ModA/WtpA"/>
</dbReference>
<evidence type="ECO:0000256" key="3">
    <source>
        <dbReference type="ARBA" id="ARBA00022729"/>
    </source>
</evidence>
<dbReference type="NCBIfam" id="TIGR01256">
    <property type="entry name" value="modA"/>
    <property type="match status" value="1"/>
</dbReference>
<evidence type="ECO:0000313" key="6">
    <source>
        <dbReference type="EMBL" id="EMR12745.1"/>
    </source>
</evidence>
<name>M7PFS1_9GAMM</name>
<dbReference type="SUPFAM" id="SSF53850">
    <property type="entry name" value="Periplasmic binding protein-like II"/>
    <property type="match status" value="1"/>
</dbReference>
<sequence>MWRSVLLLMLWLPCTVHAQTLRIAAAADLRFVMPELVSSFQQLSGIRVNVTYGSSGNITNQLQHGAPYDVFFSADVAYAERLQQWQLTRGEALHYAEGYVALFASHRSALDVDADLSGLKQALLAGQIQKFAIANPAHAPYGQLAERILREHQLWEMIEDRLLLAENAAQVMQFSLTGNVDGGIVPYAMAIQPRMAARGRYQQLPGSLYQVAVILKQAPLVAEQFLEFIASDEALAIFQAHGFGRVGD</sequence>
<feature type="binding site" evidence="4">
    <location>
        <position position="55"/>
    </location>
    <ligand>
        <name>molybdate</name>
        <dbReference type="ChEBI" id="CHEBI:36264"/>
    </ligand>
</feature>
<reference evidence="6 7" key="1">
    <citation type="journal article" date="2013" name="Genome Announc.">
        <title>Draft Genome Sequence of Methylophaga lonarensis MPLT, a Haloalkaliphilic (Non-Methane-Utilizing) Methylotroph.</title>
        <authorList>
            <person name="Shetty S.A."/>
            <person name="Marathe N.P."/>
            <person name="Munot H."/>
            <person name="Antony C.P."/>
            <person name="Dhotre D.P."/>
            <person name="Murrell J.C."/>
            <person name="Shouche Y.S."/>
        </authorList>
    </citation>
    <scope>NUCLEOTIDE SEQUENCE [LARGE SCALE GENOMIC DNA]</scope>
    <source>
        <strain evidence="6 7">MPL</strain>
    </source>
</reference>
<keyword evidence="4" id="KW-0500">Molybdenum</keyword>
<dbReference type="PANTHER" id="PTHR30632:SF14">
    <property type="entry name" value="TUNGSTATE_MOLYBDATE_CHROMATE-BINDING PROTEIN MODA"/>
    <property type="match status" value="1"/>
</dbReference>
<dbReference type="RefSeq" id="WP_009726707.1">
    <property type="nucleotide sequence ID" value="NZ_APHR01000043.1"/>
</dbReference>
<dbReference type="GO" id="GO:0046872">
    <property type="term" value="F:metal ion binding"/>
    <property type="evidence" value="ECO:0007669"/>
    <property type="project" value="UniProtKB-KW"/>
</dbReference>
<keyword evidence="2 4" id="KW-0479">Metal-binding</keyword>
<dbReference type="Gene3D" id="3.40.190.10">
    <property type="entry name" value="Periplasmic binding protein-like II"/>
    <property type="match status" value="2"/>
</dbReference>
<comment type="caution">
    <text evidence="6">The sequence shown here is derived from an EMBL/GenBank/DDBJ whole genome shotgun (WGS) entry which is preliminary data.</text>
</comment>
<protein>
    <submittedName>
        <fullName evidence="6">Molybdenum ABC transporter periplasmic molybdate-binding protein</fullName>
    </submittedName>
</protein>
<dbReference type="InterPro" id="IPR044084">
    <property type="entry name" value="AvModA-like_subst-bd"/>
</dbReference>
<dbReference type="CDD" id="cd13539">
    <property type="entry name" value="PBP2_AvModA"/>
    <property type="match status" value="1"/>
</dbReference>
<evidence type="ECO:0000256" key="5">
    <source>
        <dbReference type="SAM" id="SignalP"/>
    </source>
</evidence>
<proteinExistence type="inferred from homology"/>
<dbReference type="PATRIC" id="fig|1286106.3.peg.1739"/>
<accession>M7PFS1</accession>
<dbReference type="GO" id="GO:0030973">
    <property type="term" value="F:molybdate ion binding"/>
    <property type="evidence" value="ECO:0007669"/>
    <property type="project" value="InterPro"/>
</dbReference>
<keyword evidence="3 5" id="KW-0732">Signal</keyword>
<feature type="chain" id="PRO_5004082811" evidence="5">
    <location>
        <begin position="19"/>
        <end position="248"/>
    </location>
</feature>
<evidence type="ECO:0000256" key="4">
    <source>
        <dbReference type="PIRSR" id="PIRSR004846-1"/>
    </source>
</evidence>
<dbReference type="STRING" id="1286106.MPL1_08663"/>
<dbReference type="EMBL" id="APHR01000043">
    <property type="protein sequence ID" value="EMR12745.1"/>
    <property type="molecule type" value="Genomic_DNA"/>
</dbReference>
<dbReference type="GO" id="GO:0015689">
    <property type="term" value="P:molybdate ion transport"/>
    <property type="evidence" value="ECO:0007669"/>
    <property type="project" value="InterPro"/>
</dbReference>
<comment type="similarity">
    <text evidence="1">Belongs to the bacterial solute-binding protein ModA family.</text>
</comment>
<keyword evidence="7" id="KW-1185">Reference proteome</keyword>
<feature type="signal peptide" evidence="5">
    <location>
        <begin position="1"/>
        <end position="18"/>
    </location>
</feature>
<evidence type="ECO:0000256" key="2">
    <source>
        <dbReference type="ARBA" id="ARBA00022723"/>
    </source>
</evidence>
<dbReference type="Proteomes" id="UP000012019">
    <property type="component" value="Unassembled WGS sequence"/>
</dbReference>
<dbReference type="Pfam" id="PF13531">
    <property type="entry name" value="SBP_bac_11"/>
    <property type="match status" value="1"/>
</dbReference>